<dbReference type="Proteomes" id="UP000321129">
    <property type="component" value="Unassembled WGS sequence"/>
</dbReference>
<protein>
    <recommendedName>
        <fullName evidence="4">DUF4345 domain-containing protein</fullName>
    </recommendedName>
</protein>
<keyword evidence="1" id="KW-0812">Transmembrane</keyword>
<dbReference type="AlphaFoldDB" id="A0A5C6UJW3"/>
<feature type="transmembrane region" description="Helical" evidence="1">
    <location>
        <begin position="85"/>
        <end position="102"/>
    </location>
</feature>
<accession>A0A5C6UJW3</accession>
<keyword evidence="1" id="KW-1133">Transmembrane helix</keyword>
<keyword evidence="3" id="KW-1185">Reference proteome</keyword>
<proteinExistence type="predicted"/>
<dbReference type="OrthoDB" id="5875348at2"/>
<name>A0A5C6UJW3_9SPHN</name>
<organism evidence="2 3">
    <name type="scientific">Flavisphingopyxis soli</name>
    <dbReference type="NCBI Taxonomy" id="2601267"/>
    <lineage>
        <taxon>Bacteria</taxon>
        <taxon>Pseudomonadati</taxon>
        <taxon>Pseudomonadota</taxon>
        <taxon>Alphaproteobacteria</taxon>
        <taxon>Sphingomonadales</taxon>
        <taxon>Sphingopyxidaceae</taxon>
        <taxon>Flavisphingopyxis</taxon>
    </lineage>
</organism>
<evidence type="ECO:0000256" key="1">
    <source>
        <dbReference type="SAM" id="Phobius"/>
    </source>
</evidence>
<gene>
    <name evidence="2" type="ORF">FSZ31_00290</name>
</gene>
<reference evidence="2 3" key="1">
    <citation type="submission" date="2019-08" db="EMBL/GenBank/DDBJ databases">
        <title>Sphingorhabdus soil sp. nov., isolated from arctic soil.</title>
        <authorList>
            <person name="Liu Y."/>
        </authorList>
    </citation>
    <scope>NUCLEOTIDE SEQUENCE [LARGE SCALE GENOMIC DNA]</scope>
    <source>
        <strain evidence="2 3">D-2Q-5-6</strain>
    </source>
</reference>
<evidence type="ECO:0000313" key="2">
    <source>
        <dbReference type="EMBL" id="TXC73242.1"/>
    </source>
</evidence>
<feature type="transmembrane region" description="Helical" evidence="1">
    <location>
        <begin position="53"/>
        <end position="73"/>
    </location>
</feature>
<keyword evidence="1" id="KW-0472">Membrane</keyword>
<dbReference type="RefSeq" id="WP_147121081.1">
    <property type="nucleotide sequence ID" value="NZ_VOPY01000001.1"/>
</dbReference>
<comment type="caution">
    <text evidence="2">The sequence shown here is derived from an EMBL/GenBank/DDBJ whole genome shotgun (WGS) entry which is preliminary data.</text>
</comment>
<dbReference type="EMBL" id="VOPY01000001">
    <property type="protein sequence ID" value="TXC73242.1"/>
    <property type="molecule type" value="Genomic_DNA"/>
</dbReference>
<evidence type="ECO:0000313" key="3">
    <source>
        <dbReference type="Proteomes" id="UP000321129"/>
    </source>
</evidence>
<evidence type="ECO:0008006" key="4">
    <source>
        <dbReference type="Google" id="ProtNLM"/>
    </source>
</evidence>
<sequence>MGERNFMKRLLRGAVVLWAVYFLVLGVRGLIDPGVYADNLGVSLDGVFGASTIRGDLSAFFIVASVFALLGALPFRDGRRRRHDWLLVPASLFAVALAGRGIALPGGGASDPGISMAMIAEAVSVVLLLVTWRVLGRTRR</sequence>
<feature type="transmembrane region" description="Helical" evidence="1">
    <location>
        <begin position="114"/>
        <end position="135"/>
    </location>
</feature>